<evidence type="ECO:0000313" key="1">
    <source>
        <dbReference type="EMBL" id="EPX87214.1"/>
    </source>
</evidence>
<dbReference type="PATRIC" id="fig|1123069.3.peg.577"/>
<comment type="caution">
    <text evidence="1">The sequence shown here is derived from an EMBL/GenBank/DDBJ whole genome shotgun (WGS) entry which is preliminary data.</text>
</comment>
<accession>S9SLF3</accession>
<dbReference type="AlphaFoldDB" id="S9SLF3"/>
<dbReference type="EMBL" id="AOLV01000008">
    <property type="protein sequence ID" value="EPX87214.1"/>
    <property type="molecule type" value="Genomic_DNA"/>
</dbReference>
<dbReference type="Pfam" id="PF06764">
    <property type="entry name" value="DUF1223"/>
    <property type="match status" value="1"/>
</dbReference>
<dbReference type="InterPro" id="IPR036249">
    <property type="entry name" value="Thioredoxin-like_sf"/>
</dbReference>
<gene>
    <name evidence="1" type="ORF">ruthe_00611</name>
</gene>
<dbReference type="InterPro" id="IPR010634">
    <property type="entry name" value="DUF1223"/>
</dbReference>
<sequence>MRLLPAMGLAAVATLTPAGLRAEEPMPVVVELYTSQGCSSCPPADAMLEELARMDGVIALALHVDYWDYIGWPDSFASPLFSARQEAYAKAAGERMVYTPQVIVNGQDRVVGSDAMAVMARLHAHAGATTPIALRLAREGGMLRIEAESSAPLPPLAVQLVRYRPSESVTIDGGENAGLTMTYANIVTAWEHVGDWDGNAPLSLLLPLSGEDPVVVLLQEHGPGRIRAAARMAPPSGG</sequence>
<organism evidence="1 2">
    <name type="scientific">Rubellimicrobium thermophilum DSM 16684</name>
    <dbReference type="NCBI Taxonomy" id="1123069"/>
    <lineage>
        <taxon>Bacteria</taxon>
        <taxon>Pseudomonadati</taxon>
        <taxon>Pseudomonadota</taxon>
        <taxon>Alphaproteobacteria</taxon>
        <taxon>Rhodobacterales</taxon>
        <taxon>Roseobacteraceae</taxon>
        <taxon>Rubellimicrobium</taxon>
    </lineage>
</organism>
<keyword evidence="2" id="KW-1185">Reference proteome</keyword>
<dbReference type="SUPFAM" id="SSF52833">
    <property type="entry name" value="Thioredoxin-like"/>
    <property type="match status" value="1"/>
</dbReference>
<dbReference type="OrthoDB" id="9808254at2"/>
<dbReference type="STRING" id="1123069.ruthe_00611"/>
<dbReference type="HOGENOM" id="CLU_065609_0_0_5"/>
<protein>
    <submittedName>
        <fullName evidence="1">Putative secreted protein</fullName>
    </submittedName>
</protein>
<proteinExistence type="predicted"/>
<dbReference type="RefSeq" id="WP_021096718.1">
    <property type="nucleotide sequence ID" value="NZ_KE557320.1"/>
</dbReference>
<dbReference type="Proteomes" id="UP000015346">
    <property type="component" value="Unassembled WGS sequence"/>
</dbReference>
<dbReference type="PANTHER" id="PTHR36057">
    <property type="match status" value="1"/>
</dbReference>
<name>S9SLF3_9RHOB</name>
<evidence type="ECO:0000313" key="2">
    <source>
        <dbReference type="Proteomes" id="UP000015346"/>
    </source>
</evidence>
<dbReference type="PANTHER" id="PTHR36057:SF1">
    <property type="entry name" value="LIPOPROTEIN LIPID ATTACHMENT SITE-LIKE PROTEIN, PUTATIVE (DUF1223)-RELATED"/>
    <property type="match status" value="1"/>
</dbReference>
<reference evidence="1 2" key="1">
    <citation type="journal article" date="2013" name="Stand. Genomic Sci.">
        <title>Genome sequence of the reddish-pigmented Rubellimicrobium thermophilum type strain (DSM 16684(T)), a member of the Roseobacter clade.</title>
        <authorList>
            <person name="Fiebig A."/>
            <person name="Riedel T."/>
            <person name="Gronow S."/>
            <person name="Petersen J."/>
            <person name="Klenk H.P."/>
            <person name="Goker M."/>
        </authorList>
    </citation>
    <scope>NUCLEOTIDE SEQUENCE [LARGE SCALE GENOMIC DNA]</scope>
    <source>
        <strain evidence="1 2">DSM 16684</strain>
    </source>
</reference>